<sequence>MEKITLYDSRWDKARRVFLARNPLCVMCLESDLINPATVVDHIVPHRLHFAQTAGKVKTAQKRFWDEKNWQPLCVQHHNTTKQRMEKGNKGFGCDENGMPSNPNIVTGINKINREGGLKVPVKRAY</sequence>
<proteinExistence type="predicted"/>
<dbReference type="PANTHER" id="PTHR41286">
    <property type="entry name" value="HNH NUCLEASE YAJD-RELATED"/>
    <property type="match status" value="1"/>
</dbReference>
<evidence type="ECO:0000259" key="1">
    <source>
        <dbReference type="SMART" id="SM00507"/>
    </source>
</evidence>
<protein>
    <recommendedName>
        <fullName evidence="1">HNH nuclease domain-containing protein</fullName>
    </recommendedName>
</protein>
<name>Q9B020_9VIRU</name>
<reference evidence="2" key="1">
    <citation type="submission" date="2000-10" db="EMBL/GenBank/DDBJ databases">
        <title>Endosymbiont bacteriophage may influence susceptibility to trypanosome infection in tsetse.</title>
        <authorList>
            <person name="Dale C."/>
            <person name="Young S.A."/>
            <person name="Maudlin I."/>
            <person name="Welburn S.C."/>
        </authorList>
    </citation>
    <scope>NUCLEOTIDE SEQUENCE</scope>
</reference>
<organism evidence="2">
    <name type="scientific">Phage GMSE-1</name>
    <dbReference type="NCBI Taxonomy" id="148339"/>
    <lineage>
        <taxon>Viruses</taxon>
    </lineage>
</organism>
<dbReference type="InterPro" id="IPR003615">
    <property type="entry name" value="HNH_nuc"/>
</dbReference>
<dbReference type="EMBL" id="AF311658">
    <property type="protein sequence ID" value="AAG50265.1"/>
    <property type="molecule type" value="Genomic_DNA"/>
</dbReference>
<accession>Q9B020</accession>
<dbReference type="PANTHER" id="PTHR41286:SF1">
    <property type="entry name" value="HNH NUCLEASE YAJD-RELATED"/>
    <property type="match status" value="1"/>
</dbReference>
<feature type="domain" description="HNH nuclease" evidence="1">
    <location>
        <begin position="13"/>
        <end position="79"/>
    </location>
</feature>
<dbReference type="CDD" id="cd00085">
    <property type="entry name" value="HNHc"/>
    <property type="match status" value="1"/>
</dbReference>
<evidence type="ECO:0000313" key="2">
    <source>
        <dbReference type="EMBL" id="AAG50265.1"/>
    </source>
</evidence>
<dbReference type="Gene3D" id="1.10.30.50">
    <property type="match status" value="1"/>
</dbReference>
<dbReference type="SMART" id="SM00507">
    <property type="entry name" value="HNHc"/>
    <property type="match status" value="1"/>
</dbReference>